<gene>
    <name evidence="7" type="primary">frzE</name>
    <name evidence="7" type="ORF">I41_55880</name>
</gene>
<keyword evidence="8" id="KW-1185">Reference proteome</keyword>
<evidence type="ECO:0000313" key="8">
    <source>
        <dbReference type="Proteomes" id="UP000317909"/>
    </source>
</evidence>
<name>A0A517U6S4_9BACT</name>
<dbReference type="EMBL" id="CP036340">
    <property type="protein sequence ID" value="QDT76338.1"/>
    <property type="molecule type" value="Genomic_DNA"/>
</dbReference>
<dbReference type="SUPFAM" id="SSF52172">
    <property type="entry name" value="CheY-like"/>
    <property type="match status" value="1"/>
</dbReference>
<evidence type="ECO:0000256" key="1">
    <source>
        <dbReference type="ARBA" id="ARBA00000085"/>
    </source>
</evidence>
<dbReference type="GO" id="GO:0005886">
    <property type="term" value="C:plasma membrane"/>
    <property type="evidence" value="ECO:0007669"/>
    <property type="project" value="TreeGrafter"/>
</dbReference>
<evidence type="ECO:0000256" key="2">
    <source>
        <dbReference type="ARBA" id="ARBA00012438"/>
    </source>
</evidence>
<dbReference type="InterPro" id="IPR011006">
    <property type="entry name" value="CheY-like_superfamily"/>
</dbReference>
<proteinExistence type="predicted"/>
<keyword evidence="3 7" id="KW-0808">Transferase</keyword>
<dbReference type="PANTHER" id="PTHR43047">
    <property type="entry name" value="TWO-COMPONENT HISTIDINE PROTEIN KINASE"/>
    <property type="match status" value="1"/>
</dbReference>
<protein>
    <recommendedName>
        <fullName evidence="2">histidine kinase</fullName>
        <ecNumber evidence="2">2.7.13.3</ecNumber>
    </recommendedName>
</protein>
<feature type="domain" description="Response regulatory" evidence="6">
    <location>
        <begin position="52"/>
        <end position="167"/>
    </location>
</feature>
<dbReference type="Gene3D" id="3.40.50.2300">
    <property type="match status" value="1"/>
</dbReference>
<dbReference type="Proteomes" id="UP000317909">
    <property type="component" value="Plasmid pI41_1"/>
</dbReference>
<dbReference type="KEGG" id="llh:I41_55880"/>
<evidence type="ECO:0000313" key="7">
    <source>
        <dbReference type="EMBL" id="QDT76338.1"/>
    </source>
</evidence>
<dbReference type="GO" id="GO:0000155">
    <property type="term" value="F:phosphorelay sensor kinase activity"/>
    <property type="evidence" value="ECO:0007669"/>
    <property type="project" value="TreeGrafter"/>
</dbReference>
<dbReference type="Pfam" id="PF00072">
    <property type="entry name" value="Response_reg"/>
    <property type="match status" value="1"/>
</dbReference>
<organism evidence="7 8">
    <name type="scientific">Lacipirellula limnantheis</name>
    <dbReference type="NCBI Taxonomy" id="2528024"/>
    <lineage>
        <taxon>Bacteria</taxon>
        <taxon>Pseudomonadati</taxon>
        <taxon>Planctomycetota</taxon>
        <taxon>Planctomycetia</taxon>
        <taxon>Pirellulales</taxon>
        <taxon>Lacipirellulaceae</taxon>
        <taxon>Lacipirellula</taxon>
    </lineage>
</organism>
<dbReference type="AlphaFoldDB" id="A0A517U6S4"/>
<evidence type="ECO:0000256" key="4">
    <source>
        <dbReference type="ARBA" id="ARBA00022777"/>
    </source>
</evidence>
<evidence type="ECO:0000256" key="5">
    <source>
        <dbReference type="PROSITE-ProRule" id="PRU00169"/>
    </source>
</evidence>
<keyword evidence="7" id="KW-0614">Plasmid</keyword>
<dbReference type="EC" id="2.7.13.3" evidence="2"/>
<evidence type="ECO:0000256" key="3">
    <source>
        <dbReference type="ARBA" id="ARBA00022679"/>
    </source>
</evidence>
<evidence type="ECO:0000259" key="6">
    <source>
        <dbReference type="PROSITE" id="PS50110"/>
    </source>
</evidence>
<reference evidence="7 8" key="1">
    <citation type="submission" date="2019-02" db="EMBL/GenBank/DDBJ databases">
        <title>Deep-cultivation of Planctomycetes and their phenomic and genomic characterization uncovers novel biology.</title>
        <authorList>
            <person name="Wiegand S."/>
            <person name="Jogler M."/>
            <person name="Boedeker C."/>
            <person name="Pinto D."/>
            <person name="Vollmers J."/>
            <person name="Rivas-Marin E."/>
            <person name="Kohn T."/>
            <person name="Peeters S.H."/>
            <person name="Heuer A."/>
            <person name="Rast P."/>
            <person name="Oberbeckmann S."/>
            <person name="Bunk B."/>
            <person name="Jeske O."/>
            <person name="Meyerdierks A."/>
            <person name="Storesund J.E."/>
            <person name="Kallscheuer N."/>
            <person name="Luecker S."/>
            <person name="Lage O.M."/>
            <person name="Pohl T."/>
            <person name="Merkel B.J."/>
            <person name="Hornburger P."/>
            <person name="Mueller R.-W."/>
            <person name="Bruemmer F."/>
            <person name="Labrenz M."/>
            <person name="Spormann A.M."/>
            <person name="Op den Camp H."/>
            <person name="Overmann J."/>
            <person name="Amann R."/>
            <person name="Jetten M.S.M."/>
            <person name="Mascher T."/>
            <person name="Medema M.H."/>
            <person name="Devos D.P."/>
            <person name="Kaster A.-K."/>
            <person name="Ovreas L."/>
            <person name="Rohde M."/>
            <person name="Galperin M.Y."/>
            <person name="Jogler C."/>
        </authorList>
    </citation>
    <scope>NUCLEOTIDE SEQUENCE [LARGE SCALE GENOMIC DNA]</scope>
    <source>
        <strain evidence="7 8">I41</strain>
        <plasmid evidence="8">pi41_1</plasmid>
    </source>
</reference>
<comment type="catalytic activity">
    <reaction evidence="1">
        <text>ATP + protein L-histidine = ADP + protein N-phospho-L-histidine.</text>
        <dbReference type="EC" id="2.7.13.3"/>
    </reaction>
</comment>
<dbReference type="GO" id="GO:0009927">
    <property type="term" value="F:histidine phosphotransfer kinase activity"/>
    <property type="evidence" value="ECO:0007669"/>
    <property type="project" value="TreeGrafter"/>
</dbReference>
<dbReference type="PANTHER" id="PTHR43047:SF72">
    <property type="entry name" value="OSMOSENSING HISTIDINE PROTEIN KINASE SLN1"/>
    <property type="match status" value="1"/>
</dbReference>
<dbReference type="PROSITE" id="PS50110">
    <property type="entry name" value="RESPONSE_REGULATORY"/>
    <property type="match status" value="1"/>
</dbReference>
<sequence>MHGGEISVQSAGVNQGTEFQVRLPIVMLGTIEDVTSAPRPPSIYFTASSRRKVLVVDDNLDAARTLALMVKMFDNEVRIAHDGEEAMLIAAAFLPEVILMDIGMPKMNGYDAARSMRQQKWGQNITLVALTGWGQEEDKKRAMEAGFDHHLVKPADPAELRRLLMLD</sequence>
<dbReference type="InterPro" id="IPR001789">
    <property type="entry name" value="Sig_transdc_resp-reg_receiver"/>
</dbReference>
<feature type="modified residue" description="4-aspartylphosphate" evidence="5">
    <location>
        <position position="101"/>
    </location>
</feature>
<dbReference type="SMART" id="SM00448">
    <property type="entry name" value="REC"/>
    <property type="match status" value="1"/>
</dbReference>
<accession>A0A517U6S4</accession>
<keyword evidence="5" id="KW-0597">Phosphoprotein</keyword>
<dbReference type="CDD" id="cd17580">
    <property type="entry name" value="REC_2_DhkD-like"/>
    <property type="match status" value="1"/>
</dbReference>
<geneLocation type="plasmid" evidence="8">
    <name>pi41_1</name>
</geneLocation>
<keyword evidence="4" id="KW-0418">Kinase</keyword>